<dbReference type="EMBL" id="PSZM01000025">
    <property type="protein sequence ID" value="PQL94103.1"/>
    <property type="molecule type" value="Genomic_DNA"/>
</dbReference>
<feature type="domain" description="Beta-lactamase-related" evidence="4">
    <location>
        <begin position="57"/>
        <end position="343"/>
    </location>
</feature>
<evidence type="ECO:0000313" key="5">
    <source>
        <dbReference type="EMBL" id="PQL94103.1"/>
    </source>
</evidence>
<feature type="signal peptide" evidence="3">
    <location>
        <begin position="1"/>
        <end position="21"/>
    </location>
</feature>
<sequence>MIKIKPLIVILSIFILCTNLSCNDDDDHSGNYQLNVSSTKKINDFISSIEDNDRGMGSVSIFIGDQQVYSRSYGYADIDTKLKANNNTIYKIGSVSKTFTATVIMRLIEEKKLTLDTKLSKFYPQIPNSNQITIEYLLRHKSGVIDFTSDPDYLTWYTQPQTKDYLINRLTLGSDFPPGTQTLYCNSNYLLLAYIAEDVSNQSYSNLIKKYISIPCKLSRTGEGDVINIHNNEANSYLRAGNGWKLDKETDKTVSIGAGSIATTAYELNVFYNNLFSCKIVSKNSLNLMKEIINGYGLGLTQFNADGEIGIGHRGAIDGFYTAVFYYPQYGVTISILTNASNYFVDDMMKGILSIYLNKPFDLPVFKKPLDLKSEDLDKYLGNYTSQTFPYPITVSKRNNILVVNIAGLLEYEPICYEPNVFVYESLGAVFTFIPQENKMRLFYGQQEYIYNRVNK</sequence>
<dbReference type="Gene3D" id="3.40.710.10">
    <property type="entry name" value="DD-peptidase/beta-lactamase superfamily"/>
    <property type="match status" value="1"/>
</dbReference>
<dbReference type="PANTHER" id="PTHR46825">
    <property type="entry name" value="D-ALANYL-D-ALANINE-CARBOXYPEPTIDASE/ENDOPEPTIDASE AMPH"/>
    <property type="match status" value="1"/>
</dbReference>
<dbReference type="Proteomes" id="UP000238042">
    <property type="component" value="Unassembled WGS sequence"/>
</dbReference>
<evidence type="ECO:0000256" key="2">
    <source>
        <dbReference type="ARBA" id="ARBA00023136"/>
    </source>
</evidence>
<dbReference type="AlphaFoldDB" id="A0A2S8AEZ1"/>
<evidence type="ECO:0000256" key="1">
    <source>
        <dbReference type="ARBA" id="ARBA00004370"/>
    </source>
</evidence>
<accession>A0A2S8AEZ1</accession>
<keyword evidence="2" id="KW-0472">Membrane</keyword>
<keyword evidence="3" id="KW-0732">Signal</keyword>
<protein>
    <recommendedName>
        <fullName evidence="4">Beta-lactamase-related domain-containing protein</fullName>
    </recommendedName>
</protein>
<dbReference type="PANTHER" id="PTHR46825:SF11">
    <property type="entry name" value="PENICILLIN-BINDING PROTEIN 4"/>
    <property type="match status" value="1"/>
</dbReference>
<proteinExistence type="predicted"/>
<reference evidence="5 6" key="1">
    <citation type="submission" date="2018-02" db="EMBL/GenBank/DDBJ databases">
        <title>Genome sequences of Apibacter spp., gut symbionts of Asian honey bees.</title>
        <authorList>
            <person name="Kwong W.K."/>
            <person name="Steele M.I."/>
            <person name="Moran N.A."/>
        </authorList>
    </citation>
    <scope>NUCLEOTIDE SEQUENCE [LARGE SCALE GENOMIC DNA]</scope>
    <source>
        <strain evidence="6">wkB301</strain>
    </source>
</reference>
<keyword evidence="6" id="KW-1185">Reference proteome</keyword>
<feature type="chain" id="PRO_5015782922" description="Beta-lactamase-related domain-containing protein" evidence="3">
    <location>
        <begin position="22"/>
        <end position="456"/>
    </location>
</feature>
<dbReference type="InterPro" id="IPR001466">
    <property type="entry name" value="Beta-lactam-related"/>
</dbReference>
<comment type="subcellular location">
    <subcellularLocation>
        <location evidence="1">Membrane</location>
    </subcellularLocation>
</comment>
<organism evidence="5 6">
    <name type="scientific">Apibacter adventoris</name>
    <dbReference type="NCBI Taxonomy" id="1679466"/>
    <lineage>
        <taxon>Bacteria</taxon>
        <taxon>Pseudomonadati</taxon>
        <taxon>Bacteroidota</taxon>
        <taxon>Flavobacteriia</taxon>
        <taxon>Flavobacteriales</taxon>
        <taxon>Weeksellaceae</taxon>
        <taxon>Apibacter</taxon>
    </lineage>
</organism>
<evidence type="ECO:0000313" key="6">
    <source>
        <dbReference type="Proteomes" id="UP000238042"/>
    </source>
</evidence>
<dbReference type="InterPro" id="IPR050491">
    <property type="entry name" value="AmpC-like"/>
</dbReference>
<gene>
    <name evidence="5" type="ORF">C4S77_03880</name>
</gene>
<name>A0A2S8AEZ1_9FLAO</name>
<dbReference type="OrthoDB" id="9793489at2"/>
<evidence type="ECO:0000256" key="3">
    <source>
        <dbReference type="SAM" id="SignalP"/>
    </source>
</evidence>
<dbReference type="Pfam" id="PF00144">
    <property type="entry name" value="Beta-lactamase"/>
    <property type="match status" value="1"/>
</dbReference>
<dbReference type="SUPFAM" id="SSF56601">
    <property type="entry name" value="beta-lactamase/transpeptidase-like"/>
    <property type="match status" value="1"/>
</dbReference>
<dbReference type="InterPro" id="IPR012338">
    <property type="entry name" value="Beta-lactam/transpept-like"/>
</dbReference>
<comment type="caution">
    <text evidence="5">The sequence shown here is derived from an EMBL/GenBank/DDBJ whole genome shotgun (WGS) entry which is preliminary data.</text>
</comment>
<dbReference type="RefSeq" id="WP_105246201.1">
    <property type="nucleotide sequence ID" value="NZ_PSZM01000025.1"/>
</dbReference>
<evidence type="ECO:0000259" key="4">
    <source>
        <dbReference type="Pfam" id="PF00144"/>
    </source>
</evidence>
<dbReference type="GO" id="GO:0016020">
    <property type="term" value="C:membrane"/>
    <property type="evidence" value="ECO:0007669"/>
    <property type="project" value="UniProtKB-SubCell"/>
</dbReference>